<dbReference type="AlphaFoldDB" id="A0A836HZ03"/>
<dbReference type="InterPro" id="IPR001611">
    <property type="entry name" value="Leu-rich_rpt"/>
</dbReference>
<keyword evidence="5" id="KW-1185">Reference proteome</keyword>
<dbReference type="OrthoDB" id="120976at2759"/>
<dbReference type="InterPro" id="IPR032675">
    <property type="entry name" value="LRR_dom_sf"/>
</dbReference>
<dbReference type="GO" id="GO:0031267">
    <property type="term" value="F:small GTPase binding"/>
    <property type="evidence" value="ECO:0007669"/>
    <property type="project" value="TreeGrafter"/>
</dbReference>
<accession>A0A836HZ03</accession>
<name>A0A836HZ03_9TRYP</name>
<keyword evidence="3" id="KW-0677">Repeat</keyword>
<organism evidence="4 5">
    <name type="scientific">Porcisia hertigi</name>
    <dbReference type="NCBI Taxonomy" id="2761500"/>
    <lineage>
        <taxon>Eukaryota</taxon>
        <taxon>Discoba</taxon>
        <taxon>Euglenozoa</taxon>
        <taxon>Kinetoplastea</taxon>
        <taxon>Metakinetoplastina</taxon>
        <taxon>Trypanosomatida</taxon>
        <taxon>Trypanosomatidae</taxon>
        <taxon>Leishmaniinae</taxon>
        <taxon>Porcisia</taxon>
    </lineage>
</organism>
<proteinExistence type="predicted"/>
<dbReference type="PANTHER" id="PTHR24113:SF12">
    <property type="entry name" value="RAN GTPASE-ACTIVATING PROTEIN 1"/>
    <property type="match status" value="1"/>
</dbReference>
<dbReference type="GO" id="GO:0048471">
    <property type="term" value="C:perinuclear region of cytoplasm"/>
    <property type="evidence" value="ECO:0007669"/>
    <property type="project" value="TreeGrafter"/>
</dbReference>
<protein>
    <submittedName>
        <fullName evidence="4">Uncharacterized protein</fullName>
    </submittedName>
</protein>
<dbReference type="SMART" id="SM00368">
    <property type="entry name" value="LRR_RI"/>
    <property type="match status" value="10"/>
</dbReference>
<dbReference type="Gene3D" id="3.80.10.10">
    <property type="entry name" value="Ribonuclease Inhibitor"/>
    <property type="match status" value="3"/>
</dbReference>
<dbReference type="Pfam" id="PF13516">
    <property type="entry name" value="LRR_6"/>
    <property type="match status" value="6"/>
</dbReference>
<dbReference type="KEGG" id="phet:94290149"/>
<evidence type="ECO:0000313" key="4">
    <source>
        <dbReference type="EMBL" id="KAG5501809.1"/>
    </source>
</evidence>
<gene>
    <name evidence="4" type="ORF">JKF63_04078</name>
</gene>
<evidence type="ECO:0000313" key="5">
    <source>
        <dbReference type="Proteomes" id="UP000674318"/>
    </source>
</evidence>
<evidence type="ECO:0000256" key="1">
    <source>
        <dbReference type="ARBA" id="ARBA00022468"/>
    </source>
</evidence>
<dbReference type="RefSeq" id="XP_067756256.1">
    <property type="nucleotide sequence ID" value="XM_067900072.1"/>
</dbReference>
<dbReference type="Proteomes" id="UP000674318">
    <property type="component" value="Unassembled WGS sequence"/>
</dbReference>
<evidence type="ECO:0000256" key="2">
    <source>
        <dbReference type="ARBA" id="ARBA00022614"/>
    </source>
</evidence>
<sequence length="458" mass="48462">MQAYSVRSLPSGCTASDAESAAAGAKPHTSFTVIGTNIENGGIRMQIPWRRISEEQLDNICRALVDGENGVPIRTIEFMDNYLGPIGTVKVASCLESSPVTEVLLCYNSIGKEGCDGLAVVVGMSHTLQVLDIRGNSLSATDVHRLLRSVTLSTTLTRLVLASNKLGPEGAELVAKALERNTYLSSLDLSVNELGPSGAEHIAGILRNPVSTLQVLQLHGNYLGPTGVMSICGAVRTNKVLKRLTLGNNHATDEAAGAIAAMLEANYTLEALDIRLNTITGAGVKTIAQQGLAKNTTLRALSLSGNEVGHVGANELTNVFCVHQRSVLEQVDLSSCRLTLNGGMRIASALSSSISLREIDLSDNGLNDEVAARLAQSIIDSISISVVDVSCNEIGEEGASHLIEAAVQNARLAALVTNGNNIPRAAQKKMDNLLEERLSKNRVLSQNAALSQQQKLSK</sequence>
<keyword evidence="2" id="KW-0433">Leucine-rich repeat</keyword>
<dbReference type="GeneID" id="94290149"/>
<dbReference type="GO" id="GO:0005829">
    <property type="term" value="C:cytosol"/>
    <property type="evidence" value="ECO:0007669"/>
    <property type="project" value="TreeGrafter"/>
</dbReference>
<dbReference type="GO" id="GO:0006913">
    <property type="term" value="P:nucleocytoplasmic transport"/>
    <property type="evidence" value="ECO:0007669"/>
    <property type="project" value="TreeGrafter"/>
</dbReference>
<dbReference type="EMBL" id="JAFJZO010000026">
    <property type="protein sequence ID" value="KAG5501809.1"/>
    <property type="molecule type" value="Genomic_DNA"/>
</dbReference>
<comment type="caution">
    <text evidence="4">The sequence shown here is derived from an EMBL/GenBank/DDBJ whole genome shotgun (WGS) entry which is preliminary data.</text>
</comment>
<reference evidence="4 5" key="1">
    <citation type="submission" date="2021-02" db="EMBL/GenBank/DDBJ databases">
        <title>Porcisia hertigi Genome sequencing and assembly.</title>
        <authorList>
            <person name="Almutairi H."/>
            <person name="Gatherer D."/>
        </authorList>
    </citation>
    <scope>NUCLEOTIDE SEQUENCE [LARGE SCALE GENOMIC DNA]</scope>
    <source>
        <strain evidence="4 5">C119</strain>
    </source>
</reference>
<dbReference type="SUPFAM" id="SSF52047">
    <property type="entry name" value="RNI-like"/>
    <property type="match status" value="1"/>
</dbReference>
<keyword evidence="1" id="KW-0343">GTPase activation</keyword>
<dbReference type="PANTHER" id="PTHR24113">
    <property type="entry name" value="RAN GTPASE-ACTIVATING PROTEIN 1"/>
    <property type="match status" value="1"/>
</dbReference>
<dbReference type="GO" id="GO:0005634">
    <property type="term" value="C:nucleus"/>
    <property type="evidence" value="ECO:0007669"/>
    <property type="project" value="TreeGrafter"/>
</dbReference>
<dbReference type="GO" id="GO:0005096">
    <property type="term" value="F:GTPase activator activity"/>
    <property type="evidence" value="ECO:0007669"/>
    <property type="project" value="UniProtKB-KW"/>
</dbReference>
<evidence type="ECO:0000256" key="3">
    <source>
        <dbReference type="ARBA" id="ARBA00022737"/>
    </source>
</evidence>
<dbReference type="InterPro" id="IPR027038">
    <property type="entry name" value="RanGap"/>
</dbReference>